<dbReference type="InterPro" id="IPR002934">
    <property type="entry name" value="Polymerase_NTP_transf_dom"/>
</dbReference>
<feature type="domain" description="Polymerase nucleotidyl transferase" evidence="1">
    <location>
        <begin position="31"/>
        <end position="82"/>
    </location>
</feature>
<dbReference type="Gene3D" id="3.30.460.10">
    <property type="entry name" value="Beta Polymerase, domain 2"/>
    <property type="match status" value="1"/>
</dbReference>
<dbReference type="EMBL" id="SIJK02000011">
    <property type="protein sequence ID" value="MBP1465746.1"/>
    <property type="molecule type" value="Genomic_DNA"/>
</dbReference>
<proteinExistence type="predicted"/>
<comment type="caution">
    <text evidence="2">The sequence shown here is derived from an EMBL/GenBank/DDBJ whole genome shotgun (WGS) entry which is preliminary data.</text>
</comment>
<accession>A0ABS4D8J4</accession>
<dbReference type="InterPro" id="IPR043519">
    <property type="entry name" value="NT_sf"/>
</dbReference>
<dbReference type="PANTHER" id="PTHR33933">
    <property type="entry name" value="NUCLEOTIDYLTRANSFERASE"/>
    <property type="match status" value="1"/>
</dbReference>
<organism evidence="2 3">
    <name type="scientific">Candidatus Chloroploca mongolica</name>
    <dbReference type="NCBI Taxonomy" id="2528176"/>
    <lineage>
        <taxon>Bacteria</taxon>
        <taxon>Bacillati</taxon>
        <taxon>Chloroflexota</taxon>
        <taxon>Chloroflexia</taxon>
        <taxon>Chloroflexales</taxon>
        <taxon>Chloroflexineae</taxon>
        <taxon>Oscillochloridaceae</taxon>
        <taxon>Candidatus Chloroploca</taxon>
    </lineage>
</organism>
<dbReference type="Proteomes" id="UP001193081">
    <property type="component" value="Unassembled WGS sequence"/>
</dbReference>
<dbReference type="Pfam" id="PF01909">
    <property type="entry name" value="NTP_transf_2"/>
    <property type="match status" value="1"/>
</dbReference>
<dbReference type="SUPFAM" id="SSF81301">
    <property type="entry name" value="Nucleotidyltransferase"/>
    <property type="match status" value="1"/>
</dbReference>
<reference evidence="2 3" key="1">
    <citation type="submission" date="2021-03" db="EMBL/GenBank/DDBJ databases">
        <authorList>
            <person name="Grouzdev D.S."/>
        </authorList>
    </citation>
    <scope>NUCLEOTIDE SEQUENCE [LARGE SCALE GENOMIC DNA]</scope>
    <source>
        <strain evidence="2 3">M50-1</strain>
    </source>
</reference>
<evidence type="ECO:0000313" key="2">
    <source>
        <dbReference type="EMBL" id="MBP1465746.1"/>
    </source>
</evidence>
<dbReference type="PANTHER" id="PTHR33933:SF1">
    <property type="entry name" value="PROTEIN ADENYLYLTRANSFERASE MNTA-RELATED"/>
    <property type="match status" value="1"/>
</dbReference>
<protein>
    <submittedName>
        <fullName evidence="2">Nucleotidyltransferase domain-containing protein</fullName>
    </submittedName>
</protein>
<sequence length="168" mass="19142">MSTQAVTSERELLTPYRTLTQTLVTHFGERLKMIVLFGSRSRGEARSDSDHDLFLVIEGLPSEPLARQRTMMAPLLPSLHLMPERLAMIARTPEEVQSHLTSLVVDVCVDGQSLYGEACFAELRTRVLQAVQEIGLARQRVAGTWMWRFPTFSNQEWAVTWGDNHFRL</sequence>
<evidence type="ECO:0000313" key="3">
    <source>
        <dbReference type="Proteomes" id="UP001193081"/>
    </source>
</evidence>
<keyword evidence="3" id="KW-1185">Reference proteome</keyword>
<name>A0ABS4D8J4_9CHLR</name>
<gene>
    <name evidence="2" type="ORF">EYB53_008515</name>
</gene>
<dbReference type="InterPro" id="IPR052548">
    <property type="entry name" value="Type_VII_TA_antitoxin"/>
</dbReference>
<dbReference type="CDD" id="cd05403">
    <property type="entry name" value="NT_KNTase_like"/>
    <property type="match status" value="1"/>
</dbReference>
<evidence type="ECO:0000259" key="1">
    <source>
        <dbReference type="Pfam" id="PF01909"/>
    </source>
</evidence>
<dbReference type="RefSeq" id="WP_167857313.1">
    <property type="nucleotide sequence ID" value="NZ_SIJK02000011.1"/>
</dbReference>